<feature type="region of interest" description="Disordered" evidence="1">
    <location>
        <begin position="1"/>
        <end position="27"/>
    </location>
</feature>
<reference evidence="2 3" key="1">
    <citation type="journal article" date="2024" name="G3 (Bethesda)">
        <title>Genome assembly of Hibiscus sabdariffa L. provides insights into metabolisms of medicinal natural products.</title>
        <authorList>
            <person name="Kim T."/>
        </authorList>
    </citation>
    <scope>NUCLEOTIDE SEQUENCE [LARGE SCALE GENOMIC DNA]</scope>
    <source>
        <strain evidence="2">TK-2024</strain>
        <tissue evidence="2">Old leaves</tissue>
    </source>
</reference>
<dbReference type="EMBL" id="JBBPBN010000005">
    <property type="protein sequence ID" value="KAK9036820.1"/>
    <property type="molecule type" value="Genomic_DNA"/>
</dbReference>
<evidence type="ECO:0000313" key="2">
    <source>
        <dbReference type="EMBL" id="KAK9036820.1"/>
    </source>
</evidence>
<keyword evidence="3" id="KW-1185">Reference proteome</keyword>
<proteinExistence type="predicted"/>
<evidence type="ECO:0000256" key="1">
    <source>
        <dbReference type="SAM" id="MobiDB-lite"/>
    </source>
</evidence>
<sequence length="92" mass="10323">MIKPPWQTQRRLTKSLTSGPTSLDTNEQGFVLILPHRVRMSRILPLGRHHWIRMGKSRHPGSTPSGSKDKGLPDSSLQNEQKGALNQDSITE</sequence>
<name>A0ABR2TH58_9ROSI</name>
<protein>
    <submittedName>
        <fullName evidence="2">Uncharacterized protein</fullName>
    </submittedName>
</protein>
<feature type="compositionally biased region" description="Basic residues" evidence="1">
    <location>
        <begin position="49"/>
        <end position="59"/>
    </location>
</feature>
<feature type="compositionally biased region" description="Polar residues" evidence="1">
    <location>
        <begin position="75"/>
        <end position="92"/>
    </location>
</feature>
<comment type="caution">
    <text evidence="2">The sequence shown here is derived from an EMBL/GenBank/DDBJ whole genome shotgun (WGS) entry which is preliminary data.</text>
</comment>
<dbReference type="Proteomes" id="UP001396334">
    <property type="component" value="Unassembled WGS sequence"/>
</dbReference>
<organism evidence="2 3">
    <name type="scientific">Hibiscus sabdariffa</name>
    <name type="common">roselle</name>
    <dbReference type="NCBI Taxonomy" id="183260"/>
    <lineage>
        <taxon>Eukaryota</taxon>
        <taxon>Viridiplantae</taxon>
        <taxon>Streptophyta</taxon>
        <taxon>Embryophyta</taxon>
        <taxon>Tracheophyta</taxon>
        <taxon>Spermatophyta</taxon>
        <taxon>Magnoliopsida</taxon>
        <taxon>eudicotyledons</taxon>
        <taxon>Gunneridae</taxon>
        <taxon>Pentapetalae</taxon>
        <taxon>rosids</taxon>
        <taxon>malvids</taxon>
        <taxon>Malvales</taxon>
        <taxon>Malvaceae</taxon>
        <taxon>Malvoideae</taxon>
        <taxon>Hibiscus</taxon>
    </lineage>
</organism>
<feature type="region of interest" description="Disordered" evidence="1">
    <location>
        <begin position="49"/>
        <end position="92"/>
    </location>
</feature>
<gene>
    <name evidence="2" type="ORF">V6N11_021747</name>
</gene>
<accession>A0ABR2TH58</accession>
<evidence type="ECO:0000313" key="3">
    <source>
        <dbReference type="Proteomes" id="UP001396334"/>
    </source>
</evidence>